<comment type="caution">
    <text evidence="1">The sequence shown here is derived from an EMBL/GenBank/DDBJ whole genome shotgun (WGS) entry which is preliminary data.</text>
</comment>
<sequence>MMLMIRSFSLASGSSFMKRKRSIRLSLPNDDNSPDRDAWVIDVAVAVFWKTRLNTSCQFGWVFNLPRMVANCAPLAVASGTLEGVNAVIGSAYWPQSFCEPG</sequence>
<reference evidence="1" key="1">
    <citation type="journal article" date="2021" name="Open Biol.">
        <title>Shared evolutionary footprints suggest mitochondrial oxidative damage underlies multiple complex I losses in fungi.</title>
        <authorList>
            <person name="Schikora-Tamarit M.A."/>
            <person name="Marcet-Houben M."/>
            <person name="Nosek J."/>
            <person name="Gabaldon T."/>
        </authorList>
    </citation>
    <scope>NUCLEOTIDE SEQUENCE</scope>
    <source>
        <strain evidence="1">CBS6075</strain>
    </source>
</reference>
<evidence type="ECO:0000313" key="2">
    <source>
        <dbReference type="Proteomes" id="UP000769157"/>
    </source>
</evidence>
<evidence type="ECO:0000313" key="1">
    <source>
        <dbReference type="EMBL" id="KAH3670692.1"/>
    </source>
</evidence>
<dbReference type="EMBL" id="JAEUBE010000087">
    <property type="protein sequence ID" value="KAH3670692.1"/>
    <property type="molecule type" value="Genomic_DNA"/>
</dbReference>
<name>A0A9P8PG75_9ASCO</name>
<dbReference type="RefSeq" id="XP_046064117.1">
    <property type="nucleotide sequence ID" value="XM_046201944.1"/>
</dbReference>
<dbReference type="AlphaFoldDB" id="A0A9P8PG75"/>
<dbReference type="Proteomes" id="UP000769157">
    <property type="component" value="Unassembled WGS sequence"/>
</dbReference>
<gene>
    <name evidence="1" type="ORF">OGAPHI_001207</name>
</gene>
<proteinExistence type="predicted"/>
<organism evidence="1 2">
    <name type="scientific">Ogataea philodendri</name>
    <dbReference type="NCBI Taxonomy" id="1378263"/>
    <lineage>
        <taxon>Eukaryota</taxon>
        <taxon>Fungi</taxon>
        <taxon>Dikarya</taxon>
        <taxon>Ascomycota</taxon>
        <taxon>Saccharomycotina</taxon>
        <taxon>Pichiomycetes</taxon>
        <taxon>Pichiales</taxon>
        <taxon>Pichiaceae</taxon>
        <taxon>Ogataea</taxon>
    </lineage>
</organism>
<dbReference type="GeneID" id="70233175"/>
<accession>A0A9P8PG75</accession>
<reference evidence="1" key="2">
    <citation type="submission" date="2021-01" db="EMBL/GenBank/DDBJ databases">
        <authorList>
            <person name="Schikora-Tamarit M.A."/>
        </authorList>
    </citation>
    <scope>NUCLEOTIDE SEQUENCE</scope>
    <source>
        <strain evidence="1">CBS6075</strain>
    </source>
</reference>
<protein>
    <submittedName>
        <fullName evidence="1">Uncharacterized protein</fullName>
    </submittedName>
</protein>
<keyword evidence="2" id="KW-1185">Reference proteome</keyword>